<evidence type="ECO:0000313" key="4">
    <source>
        <dbReference type="EMBL" id="PAP78116.1"/>
    </source>
</evidence>
<name>A0A271J3M1_9BACT</name>
<dbReference type="SUPFAM" id="SSF53955">
    <property type="entry name" value="Lysozyme-like"/>
    <property type="match status" value="1"/>
</dbReference>
<dbReference type="Proteomes" id="UP000216339">
    <property type="component" value="Unassembled WGS sequence"/>
</dbReference>
<dbReference type="PROSITE" id="PS00922">
    <property type="entry name" value="TRANSGLYCOSYLASE"/>
    <property type="match status" value="1"/>
</dbReference>
<evidence type="ECO:0000256" key="2">
    <source>
        <dbReference type="SAM" id="SignalP"/>
    </source>
</evidence>
<evidence type="ECO:0000313" key="5">
    <source>
        <dbReference type="Proteomes" id="UP000216339"/>
    </source>
</evidence>
<feature type="signal peptide" evidence="2">
    <location>
        <begin position="1"/>
        <end position="26"/>
    </location>
</feature>
<dbReference type="Gene3D" id="1.10.530.10">
    <property type="match status" value="1"/>
</dbReference>
<dbReference type="PANTHER" id="PTHR37423">
    <property type="entry name" value="SOLUBLE LYTIC MUREIN TRANSGLYCOSYLASE-RELATED"/>
    <property type="match status" value="1"/>
</dbReference>
<dbReference type="InterPro" id="IPR008258">
    <property type="entry name" value="Transglycosylase_SLT_dom_1"/>
</dbReference>
<dbReference type="PANTHER" id="PTHR37423:SF2">
    <property type="entry name" value="MEMBRANE-BOUND LYTIC MUREIN TRANSGLYCOSYLASE C"/>
    <property type="match status" value="1"/>
</dbReference>
<evidence type="ECO:0000256" key="1">
    <source>
        <dbReference type="ARBA" id="ARBA00007734"/>
    </source>
</evidence>
<feature type="domain" description="Transglycosylase SLT" evidence="3">
    <location>
        <begin position="200"/>
        <end position="297"/>
    </location>
</feature>
<dbReference type="InterPro" id="IPR000189">
    <property type="entry name" value="Transglyc_AS"/>
</dbReference>
<evidence type="ECO:0000259" key="3">
    <source>
        <dbReference type="Pfam" id="PF01464"/>
    </source>
</evidence>
<keyword evidence="2" id="KW-0732">Signal</keyword>
<reference evidence="4 5" key="1">
    <citation type="submission" date="2016-11" db="EMBL/GenBank/DDBJ databases">
        <title>Study of marine rhodopsin-containing bacteria.</title>
        <authorList>
            <person name="Yoshizawa S."/>
            <person name="Kumagai Y."/>
            <person name="Kogure K."/>
        </authorList>
    </citation>
    <scope>NUCLEOTIDE SEQUENCE [LARGE SCALE GENOMIC DNA]</scope>
    <source>
        <strain evidence="4 5">SAORIC-28</strain>
    </source>
</reference>
<dbReference type="AlphaFoldDB" id="A0A271J3M1"/>
<dbReference type="GO" id="GO:0016020">
    <property type="term" value="C:membrane"/>
    <property type="evidence" value="ECO:0007669"/>
    <property type="project" value="InterPro"/>
</dbReference>
<sequence length="333" mass="35371">MPTLRAAIAALSVLALLGPSASARTAAVGDSTETASPDDPLAWARAVVRARQAVEAAESEADPSVAAGLADEAVRAVEALSSDPAAAISLRALALRAQAAYEAHHGPVADGALAPAEWAALRGPALAALGPNYAPTLRDPAVVAAERAEAERAAGPAWLFYPAEAAAEVERQRGAAGRLTRSVRRNRSLLRQIRHTLARRGVPEDLQYVAVIESALNPRAESWAGARGLWQFMPETAADYGLDSLSVFETGPSTDAAARYLRWLGGRFDGDWHLALAAYNCGVGRVERIVREARDKLGREPTFWDVRDALPRETAEYVPRFLAVAEAMGAREA</sequence>
<dbReference type="Pfam" id="PF01464">
    <property type="entry name" value="SLT"/>
    <property type="match status" value="1"/>
</dbReference>
<comment type="caution">
    <text evidence="4">The sequence shown here is derived from an EMBL/GenBank/DDBJ whole genome shotgun (WGS) entry which is preliminary data.</text>
</comment>
<dbReference type="GO" id="GO:0000270">
    <property type="term" value="P:peptidoglycan metabolic process"/>
    <property type="evidence" value="ECO:0007669"/>
    <property type="project" value="InterPro"/>
</dbReference>
<dbReference type="CDD" id="cd16894">
    <property type="entry name" value="MltD-like"/>
    <property type="match status" value="1"/>
</dbReference>
<dbReference type="InterPro" id="IPR023346">
    <property type="entry name" value="Lysozyme-like_dom_sf"/>
</dbReference>
<dbReference type="RefSeq" id="WP_095511791.1">
    <property type="nucleotide sequence ID" value="NZ_MQWD01000001.1"/>
</dbReference>
<keyword evidence="5" id="KW-1185">Reference proteome</keyword>
<dbReference type="EMBL" id="MQWD01000001">
    <property type="protein sequence ID" value="PAP78116.1"/>
    <property type="molecule type" value="Genomic_DNA"/>
</dbReference>
<accession>A0A271J3M1</accession>
<comment type="similarity">
    <text evidence="1">Belongs to the transglycosylase Slt family.</text>
</comment>
<dbReference type="GO" id="GO:0008933">
    <property type="term" value="F:peptidoglycan lytic transglycosylase activity"/>
    <property type="evidence" value="ECO:0007669"/>
    <property type="project" value="InterPro"/>
</dbReference>
<gene>
    <name evidence="4" type="ORF">BSZ37_17580</name>
</gene>
<proteinExistence type="inferred from homology"/>
<protein>
    <recommendedName>
        <fullName evidence="3">Transglycosylase SLT domain-containing protein</fullName>
    </recommendedName>
</protein>
<dbReference type="OrthoDB" id="9815002at2"/>
<organism evidence="4 5">
    <name type="scientific">Rubrivirga marina</name>
    <dbReference type="NCBI Taxonomy" id="1196024"/>
    <lineage>
        <taxon>Bacteria</taxon>
        <taxon>Pseudomonadati</taxon>
        <taxon>Rhodothermota</taxon>
        <taxon>Rhodothermia</taxon>
        <taxon>Rhodothermales</taxon>
        <taxon>Rubricoccaceae</taxon>
        <taxon>Rubrivirga</taxon>
    </lineage>
</organism>
<feature type="chain" id="PRO_5012086135" description="Transglycosylase SLT domain-containing protein" evidence="2">
    <location>
        <begin position="27"/>
        <end position="333"/>
    </location>
</feature>